<feature type="compositionally biased region" description="Low complexity" evidence="1">
    <location>
        <begin position="369"/>
        <end position="394"/>
    </location>
</feature>
<feature type="region of interest" description="Disordered" evidence="1">
    <location>
        <begin position="1181"/>
        <end position="1273"/>
    </location>
</feature>
<feature type="region of interest" description="Disordered" evidence="1">
    <location>
        <begin position="551"/>
        <end position="768"/>
    </location>
</feature>
<keyword evidence="4" id="KW-1185">Reference proteome</keyword>
<evidence type="ECO:0000256" key="2">
    <source>
        <dbReference type="SAM" id="SignalP"/>
    </source>
</evidence>
<feature type="compositionally biased region" description="Polar residues" evidence="1">
    <location>
        <begin position="676"/>
        <end position="695"/>
    </location>
</feature>
<feature type="compositionally biased region" description="Low complexity" evidence="1">
    <location>
        <begin position="1192"/>
        <end position="1230"/>
    </location>
</feature>
<feature type="chain" id="PRO_5021286628" evidence="2">
    <location>
        <begin position="22"/>
        <end position="1515"/>
    </location>
</feature>
<feature type="compositionally biased region" description="Polar residues" evidence="1">
    <location>
        <begin position="1252"/>
        <end position="1273"/>
    </location>
</feature>
<dbReference type="EMBL" id="PQXK01000155">
    <property type="protein sequence ID" value="TGO35525.1"/>
    <property type="molecule type" value="Genomic_DNA"/>
</dbReference>
<comment type="caution">
    <text evidence="3">The sequence shown here is derived from an EMBL/GenBank/DDBJ whole genome shotgun (WGS) entry which is preliminary data.</text>
</comment>
<keyword evidence="2" id="KW-0732">Signal</keyword>
<feature type="compositionally biased region" description="Low complexity" evidence="1">
    <location>
        <begin position="551"/>
        <end position="566"/>
    </location>
</feature>
<feature type="region of interest" description="Disordered" evidence="1">
    <location>
        <begin position="1055"/>
        <end position="1116"/>
    </location>
</feature>
<evidence type="ECO:0000256" key="1">
    <source>
        <dbReference type="SAM" id="MobiDB-lite"/>
    </source>
</evidence>
<feature type="compositionally biased region" description="Low complexity" evidence="1">
    <location>
        <begin position="1241"/>
        <end position="1251"/>
    </location>
</feature>
<dbReference type="PANTHER" id="PTHR34231:SF6">
    <property type="entry name" value="AGAP006868-PA"/>
    <property type="match status" value="1"/>
</dbReference>
<accession>A0A4Z1GFN3</accession>
<feature type="region of interest" description="Disordered" evidence="1">
    <location>
        <begin position="1296"/>
        <end position="1321"/>
    </location>
</feature>
<proteinExistence type="predicted"/>
<dbReference type="Proteomes" id="UP000297814">
    <property type="component" value="Unassembled WGS sequence"/>
</dbReference>
<dbReference type="PANTHER" id="PTHR34231">
    <property type="entry name" value="EXS-RELATED PROTEIN"/>
    <property type="match status" value="1"/>
</dbReference>
<gene>
    <name evidence="3" type="ORF">BHYA_0155g00160</name>
</gene>
<feature type="region of interest" description="Disordered" evidence="1">
    <location>
        <begin position="369"/>
        <end position="408"/>
    </location>
</feature>
<organism evidence="3 4">
    <name type="scientific">Botrytis hyacinthi</name>
    <dbReference type="NCBI Taxonomy" id="278943"/>
    <lineage>
        <taxon>Eukaryota</taxon>
        <taxon>Fungi</taxon>
        <taxon>Dikarya</taxon>
        <taxon>Ascomycota</taxon>
        <taxon>Pezizomycotina</taxon>
        <taxon>Leotiomycetes</taxon>
        <taxon>Helotiales</taxon>
        <taxon>Sclerotiniaceae</taxon>
        <taxon>Botrytis</taxon>
    </lineage>
</organism>
<feature type="compositionally biased region" description="Low complexity" evidence="1">
    <location>
        <begin position="697"/>
        <end position="767"/>
    </location>
</feature>
<reference evidence="3 4" key="1">
    <citation type="submission" date="2017-12" db="EMBL/GenBank/DDBJ databases">
        <title>Comparative genomics of Botrytis spp.</title>
        <authorList>
            <person name="Valero-Jimenez C.A."/>
            <person name="Tapia P."/>
            <person name="Veloso J."/>
            <person name="Silva-Moreno E."/>
            <person name="Staats M."/>
            <person name="Valdes J.H."/>
            <person name="Van Kan J.A.L."/>
        </authorList>
    </citation>
    <scope>NUCLEOTIDE SEQUENCE [LARGE SCALE GENOMIC DNA]</scope>
    <source>
        <strain evidence="3 4">Bh0001</strain>
    </source>
</reference>
<sequence>MFSSSLGTALVGAVLATNVAAYPPAYAPEKYSDRIDVVHTGISTGVHSGVSARHTSHKQLCRHDIGCSRQNEVLLDTGVSAALDVFGLLDLGLGADIGISFGSASGCQIKCVDCRTWGTAVVTNTVAEISSNIIGEVLEFLEHPYETIVEAASLECLISLEDVGGHIELNVFAAESATYTLNIFEAGLIADVSILDTVSVGLNVFLDLVISVDAQVDLSAGFEFSFPEGASLTVDLLAGAIKNYNFDGAVMNDLPIIVLAGEATLQASIRCRVEAGTTVSLLGIGYSFELGVYADLLQYVTEIGSTDNCPLSISGAVDVNIGAYAASVANIDFAAFEIAPTAAITVNAGALAAICTTRPTSTRVLGAISTGSASSGSDSDSSASGSGSAPSGTGHFSNGTVLTASPPSGASATGSLTGTITSAASLTTSTAYATQVTTITSCASNVIHCPASLAGTTVVTQTVVDYTTVCPVTEAGNTASGAIPSSLPSLTTSANTNVAPSSIPGTIILTSVASASPSTFDVPSSTPTAVVPVGTGASTTNLASITSALSSELSGSSPSSAIGSGSNTASVPTPSSTGELSSETNSPSGSSPSASGSNGSSPSSSVATGSSPSASGSGNSGSGSYPSGSPSGSGASPSASGPNGSSPSASGSENGSSPSGSASASAPCVSSGALLSGQTACPVSGSTPSQTSSGELSGLSTAPAGSSPSSVASGSSPSASNGAYPSGSTGPSGSSPSESANISSPSGTSGSSGASVTGGSSPSASSSETVYTTVIVDSYTTVCPVTMTQTSGGVTSILTTSTISTVYSSSTMTATKTVVVKPSGSSPSESAQVTGPAVSSPGFSSETVYTTVIVDSYTTICPVTLTQTNGGTTSVLTTSSISTVYSSSTATGTRTITVAPSTTSGSEGASVVPSGSAQVTGPAVSSPVQSSETVYTTVIVDSYTTICPVTLTQTTGGATSVLTTSSISTVYSTSTLVGTSTVVVTPAPSSTGSADACSETCTTEYNTCRSASGANRATCASDYATCLGYFPFDSNGSLVTPTACSPGASAPASSAPASSAPASSAPVASAPASSAPASSAPASSAPVASAPVSSAPASSAPASSAPASSAPASSAPAVSQGVSTEQIYSTVSVQSYVTVYPVTLTQTNGGVTSLETSTSFATIFQSSTIYATRTVAIQTQGTSSPSGSVIVPQGSAQASGPAPSSPFDNSGVTAPSPAASVVSSNGVPAPIASTPASAQTGSNSGNSGNGSPSVVASLSATTGSPSSAINTNSGDMVYSTVTVVPVASQAVSSAQGLTTPAPATGSSQPLTSAIGGSGSAGSEECAQPSVITISASPSILTVTQSASVITIIQTAGASSPSGVAYPGSPDNSTVSGLPGKAVSVSSTEGITVASSTMIVPGSGASSTVVVPGNAAPTGSASEVYPVGSSTVVVPGAVAPTGSPVYPVGSSNNGTSGTYASGAGINKPTQPTSVTGITAASGSATASPSMIITGSASRSSISIGLIAVIMGAVALL</sequence>
<feature type="compositionally biased region" description="Low complexity" evidence="1">
    <location>
        <begin position="581"/>
        <end position="673"/>
    </location>
</feature>
<evidence type="ECO:0000313" key="4">
    <source>
        <dbReference type="Proteomes" id="UP000297814"/>
    </source>
</evidence>
<feature type="signal peptide" evidence="2">
    <location>
        <begin position="1"/>
        <end position="21"/>
    </location>
</feature>
<protein>
    <submittedName>
        <fullName evidence="3">Uncharacterized protein</fullName>
    </submittedName>
</protein>
<evidence type="ECO:0000313" key="3">
    <source>
        <dbReference type="EMBL" id="TGO35525.1"/>
    </source>
</evidence>
<name>A0A4Z1GFN3_9HELO</name>
<feature type="compositionally biased region" description="Polar residues" evidence="1">
    <location>
        <begin position="567"/>
        <end position="580"/>
    </location>
</feature>